<evidence type="ECO:0000259" key="4">
    <source>
        <dbReference type="Pfam" id="PF04500"/>
    </source>
</evidence>
<feature type="domain" description="FLYWCH-type" evidence="4">
    <location>
        <begin position="53"/>
        <end position="112"/>
    </location>
</feature>
<evidence type="ECO:0000256" key="2">
    <source>
        <dbReference type="ARBA" id="ARBA00022771"/>
    </source>
</evidence>
<organism evidence="5 6">
    <name type="scientific">Dryococelus australis</name>
    <dbReference type="NCBI Taxonomy" id="614101"/>
    <lineage>
        <taxon>Eukaryota</taxon>
        <taxon>Metazoa</taxon>
        <taxon>Ecdysozoa</taxon>
        <taxon>Arthropoda</taxon>
        <taxon>Hexapoda</taxon>
        <taxon>Insecta</taxon>
        <taxon>Pterygota</taxon>
        <taxon>Neoptera</taxon>
        <taxon>Polyneoptera</taxon>
        <taxon>Phasmatodea</taxon>
        <taxon>Verophasmatodea</taxon>
        <taxon>Anareolatae</taxon>
        <taxon>Phasmatidae</taxon>
        <taxon>Eurycanthinae</taxon>
        <taxon>Dryococelus</taxon>
    </lineage>
</organism>
<dbReference type="EMBL" id="JARBHB010000016">
    <property type="protein sequence ID" value="KAJ8866606.1"/>
    <property type="molecule type" value="Genomic_DNA"/>
</dbReference>
<protein>
    <recommendedName>
        <fullName evidence="4">FLYWCH-type domain-containing protein</fullName>
    </recommendedName>
</protein>
<name>A0ABQ9G545_9NEOP</name>
<keyword evidence="6" id="KW-1185">Reference proteome</keyword>
<reference evidence="5 6" key="1">
    <citation type="submission" date="2023-02" db="EMBL/GenBank/DDBJ databases">
        <title>LHISI_Scaffold_Assembly.</title>
        <authorList>
            <person name="Stuart O.P."/>
            <person name="Cleave R."/>
            <person name="Magrath M.J.L."/>
            <person name="Mikheyev A.S."/>
        </authorList>
    </citation>
    <scope>NUCLEOTIDE SEQUENCE [LARGE SCALE GENOMIC DNA]</scope>
    <source>
        <strain evidence="5">Daus_M_001</strain>
        <tissue evidence="5">Leg muscle</tissue>
    </source>
</reference>
<evidence type="ECO:0000313" key="5">
    <source>
        <dbReference type="EMBL" id="KAJ8866606.1"/>
    </source>
</evidence>
<keyword evidence="3" id="KW-0862">Zinc</keyword>
<proteinExistence type="predicted"/>
<keyword evidence="1" id="KW-0479">Metal-binding</keyword>
<comment type="caution">
    <text evidence="5">The sequence shown here is derived from an EMBL/GenBank/DDBJ whole genome shotgun (WGS) entry which is preliminary data.</text>
</comment>
<dbReference type="Proteomes" id="UP001159363">
    <property type="component" value="Chromosome 15"/>
</dbReference>
<dbReference type="InterPro" id="IPR007588">
    <property type="entry name" value="Znf_FLYWCH"/>
</dbReference>
<sequence length="148" mass="17212">MPQGLNAMKIRRLGTTAPEGYSLVRFVNATWLTSNLWNSQLFFLSPLAGRFHFIKSLRGHVQLVCNNYLYTRNNQSGSKTFWRCIDYHRHKCCARGVTSGSVLELVTGHHIHPPHLDKIKRLQNQNFYNFQNFNRFNEPNVLLYVDTG</sequence>
<accession>A0ABQ9G545</accession>
<gene>
    <name evidence="5" type="ORF">PR048_032466</name>
</gene>
<dbReference type="Pfam" id="PF04500">
    <property type="entry name" value="FLYWCH"/>
    <property type="match status" value="1"/>
</dbReference>
<keyword evidence="2" id="KW-0863">Zinc-finger</keyword>
<evidence type="ECO:0000256" key="3">
    <source>
        <dbReference type="ARBA" id="ARBA00022833"/>
    </source>
</evidence>
<evidence type="ECO:0000313" key="6">
    <source>
        <dbReference type="Proteomes" id="UP001159363"/>
    </source>
</evidence>
<evidence type="ECO:0000256" key="1">
    <source>
        <dbReference type="ARBA" id="ARBA00022723"/>
    </source>
</evidence>
<dbReference type="Gene3D" id="2.20.25.240">
    <property type="match status" value="1"/>
</dbReference>